<dbReference type="SUPFAM" id="SSF51556">
    <property type="entry name" value="Metallo-dependent hydrolases"/>
    <property type="match status" value="1"/>
</dbReference>
<comment type="caution">
    <text evidence="3">The sequence shown here is derived from an EMBL/GenBank/DDBJ whole genome shotgun (WGS) entry which is preliminary data.</text>
</comment>
<dbReference type="AlphaFoldDB" id="A0A255YND8"/>
<dbReference type="SUPFAM" id="SSF51338">
    <property type="entry name" value="Composite domain of metallo-dependent hydrolases"/>
    <property type="match status" value="1"/>
</dbReference>
<protein>
    <recommendedName>
        <fullName evidence="2">Amidohydrolase 3 domain-containing protein</fullName>
    </recommendedName>
</protein>
<evidence type="ECO:0000256" key="1">
    <source>
        <dbReference type="SAM" id="SignalP"/>
    </source>
</evidence>
<name>A0A255YND8_9SPHN</name>
<dbReference type="Gene3D" id="3.20.20.140">
    <property type="entry name" value="Metal-dependent hydrolases"/>
    <property type="match status" value="1"/>
</dbReference>
<dbReference type="InterPro" id="IPR011059">
    <property type="entry name" value="Metal-dep_hydrolase_composite"/>
</dbReference>
<keyword evidence="1" id="KW-0732">Signal</keyword>
<dbReference type="CDD" id="cd01300">
    <property type="entry name" value="YtcJ_like"/>
    <property type="match status" value="1"/>
</dbReference>
<dbReference type="PANTHER" id="PTHR22642:SF2">
    <property type="entry name" value="PROTEIN LONG AFTER FAR-RED 3"/>
    <property type="match status" value="1"/>
</dbReference>
<evidence type="ECO:0000313" key="4">
    <source>
        <dbReference type="Proteomes" id="UP000216991"/>
    </source>
</evidence>
<feature type="chain" id="PRO_5013101264" description="Amidohydrolase 3 domain-containing protein" evidence="1">
    <location>
        <begin position="27"/>
        <end position="581"/>
    </location>
</feature>
<dbReference type="Proteomes" id="UP000216991">
    <property type="component" value="Unassembled WGS sequence"/>
</dbReference>
<evidence type="ECO:0000259" key="2">
    <source>
        <dbReference type="Pfam" id="PF07969"/>
    </source>
</evidence>
<feature type="domain" description="Amidohydrolase 3" evidence="2">
    <location>
        <begin position="96"/>
        <end position="579"/>
    </location>
</feature>
<dbReference type="PANTHER" id="PTHR22642">
    <property type="entry name" value="IMIDAZOLONEPROPIONASE"/>
    <property type="match status" value="1"/>
</dbReference>
<keyword evidence="4" id="KW-1185">Reference proteome</keyword>
<accession>A0A255YND8</accession>
<feature type="signal peptide" evidence="1">
    <location>
        <begin position="1"/>
        <end position="26"/>
    </location>
</feature>
<gene>
    <name evidence="3" type="ORF">CHU93_06920</name>
</gene>
<dbReference type="Gene3D" id="2.30.40.10">
    <property type="entry name" value="Urease, subunit C, domain 1"/>
    <property type="match status" value="1"/>
</dbReference>
<sequence length="581" mass="62098">MNTGLFACVIGAVLVSASAAASPAKAVGGADLILTDARVYTLRWGEPGLDGKPAADAPISNGSWHPDAAAVAIRGGRIVYVGSEKGALALRGKQTRVIDLNGATIIPGLVDSHTHFVELGAKLESVDLTNVTTEAEAVALVAARAKSVPKGEWIFGAGWDEGAWANRYPDKQMLSAAVPDHPVVLRSLHGFAIWTNQAALDAGKITKASPVPVGGEMRLGADGQPNGLFLNRAATMVDAVVPPEPPAVVARHALRGLTQMAADGYVTVHEAGVPAQAMAALQNLEDEQRLPIRVYAMLSLRDPPLMRQWIAKGPDRDTDSMFVTRAVKAYYDGALGSRGARLLADYEDKPGHRGISGSGYGFDRDLAKAAMKAGFQIGFHAIGDAGNREVLDFLEGEFKADPGTAGNRHRIEHAQVVAPEDQPRFNLLGVIASMEPPHAVEDKAWAEARLGPQRILGAYAWRSLRRQGARLTFNADNPGSDHSIFYGLHSAITRQDKQGQPPGGWYPAQRMTIEEAIRAYTNWSAYAAFREGQTGIIAKGRWADLTIMDIDPFALAATAPEKILAGQIRATIVNGKLVYQR</sequence>
<dbReference type="Pfam" id="PF07969">
    <property type="entry name" value="Amidohydro_3"/>
    <property type="match status" value="1"/>
</dbReference>
<dbReference type="Gene3D" id="3.10.310.70">
    <property type="match status" value="1"/>
</dbReference>
<reference evidence="3 4" key="1">
    <citation type="submission" date="2017-07" db="EMBL/GenBank/DDBJ databases">
        <title>Sandarakinorhabdus cyanobacteriorum sp. nov., a novel bacterium isolated from cyanobacterial aggregates in a eutrophic lake.</title>
        <authorList>
            <person name="Cai H."/>
        </authorList>
    </citation>
    <scope>NUCLEOTIDE SEQUENCE [LARGE SCALE GENOMIC DNA]</scope>
    <source>
        <strain evidence="3 4">TH057</strain>
    </source>
</reference>
<dbReference type="OrthoDB" id="9811399at2"/>
<dbReference type="RefSeq" id="WP_094473374.1">
    <property type="nucleotide sequence ID" value="NZ_NOXT01000101.1"/>
</dbReference>
<dbReference type="GO" id="GO:0016810">
    <property type="term" value="F:hydrolase activity, acting on carbon-nitrogen (but not peptide) bonds"/>
    <property type="evidence" value="ECO:0007669"/>
    <property type="project" value="InterPro"/>
</dbReference>
<dbReference type="EMBL" id="NOXT01000101">
    <property type="protein sequence ID" value="OYQ30174.1"/>
    <property type="molecule type" value="Genomic_DNA"/>
</dbReference>
<dbReference type="InterPro" id="IPR032466">
    <property type="entry name" value="Metal_Hydrolase"/>
</dbReference>
<organism evidence="3 4">
    <name type="scientific">Sandarakinorhabdus cyanobacteriorum</name>
    <dbReference type="NCBI Taxonomy" id="1981098"/>
    <lineage>
        <taxon>Bacteria</taxon>
        <taxon>Pseudomonadati</taxon>
        <taxon>Pseudomonadota</taxon>
        <taxon>Alphaproteobacteria</taxon>
        <taxon>Sphingomonadales</taxon>
        <taxon>Sphingosinicellaceae</taxon>
        <taxon>Sandarakinorhabdus</taxon>
    </lineage>
</organism>
<dbReference type="InterPro" id="IPR033932">
    <property type="entry name" value="YtcJ-like"/>
</dbReference>
<proteinExistence type="predicted"/>
<dbReference type="InterPro" id="IPR013108">
    <property type="entry name" value="Amidohydro_3"/>
</dbReference>
<evidence type="ECO:0000313" key="3">
    <source>
        <dbReference type="EMBL" id="OYQ30174.1"/>
    </source>
</evidence>